<dbReference type="Gene3D" id="1.20.1270.60">
    <property type="entry name" value="Arfaptin homology (AH) domain/BAR domain"/>
    <property type="match status" value="1"/>
</dbReference>
<keyword evidence="4" id="KW-1185">Reference proteome</keyword>
<reference evidence="3" key="2">
    <citation type="submission" date="2017-10" db="EMBL/GenBank/DDBJ databases">
        <title>Ladona fulva Genome sequencing and assembly.</title>
        <authorList>
            <person name="Murali S."/>
            <person name="Richards S."/>
            <person name="Bandaranaike D."/>
            <person name="Bellair M."/>
            <person name="Blankenburg K."/>
            <person name="Chao H."/>
            <person name="Dinh H."/>
            <person name="Doddapaneni H."/>
            <person name="Dugan-Rocha S."/>
            <person name="Elkadiri S."/>
            <person name="Gnanaolivu R."/>
            <person name="Hernandez B."/>
            <person name="Skinner E."/>
            <person name="Javaid M."/>
            <person name="Lee S."/>
            <person name="Li M."/>
            <person name="Ming W."/>
            <person name="Munidasa M."/>
            <person name="Muniz J."/>
            <person name="Nguyen L."/>
            <person name="Hughes D."/>
            <person name="Osuji N."/>
            <person name="Pu L.-L."/>
            <person name="Puazo M."/>
            <person name="Qu C."/>
            <person name="Quiroz J."/>
            <person name="Raj R."/>
            <person name="Weissenberger G."/>
            <person name="Xin Y."/>
            <person name="Zou X."/>
            <person name="Han Y."/>
            <person name="Worley K."/>
            <person name="Muzny D."/>
            <person name="Gibbs R."/>
        </authorList>
    </citation>
    <scope>NUCLEOTIDE SEQUENCE</scope>
    <source>
        <strain evidence="3">Sampled in the wild</strain>
    </source>
</reference>
<dbReference type="GO" id="GO:0005096">
    <property type="term" value="F:GTPase activator activity"/>
    <property type="evidence" value="ECO:0007669"/>
    <property type="project" value="InterPro"/>
</dbReference>
<dbReference type="OrthoDB" id="3183924at2759"/>
<keyword evidence="1" id="KW-0175">Coiled coil</keyword>
<dbReference type="PANTHER" id="PTHR12552:SF1">
    <property type="entry name" value="RHO GTPASE-ACTIVATING PROTEIN GRAF"/>
    <property type="match status" value="1"/>
</dbReference>
<protein>
    <recommendedName>
        <fullName evidence="2">BAR domain-containing protein</fullName>
    </recommendedName>
</protein>
<dbReference type="AlphaFoldDB" id="A0A8K0NV11"/>
<dbReference type="Pfam" id="PF16746">
    <property type="entry name" value="BAR_3"/>
    <property type="match status" value="1"/>
</dbReference>
<dbReference type="SUPFAM" id="SSF103657">
    <property type="entry name" value="BAR/IMD domain-like"/>
    <property type="match status" value="1"/>
</dbReference>
<dbReference type="Proteomes" id="UP000792457">
    <property type="component" value="Unassembled WGS sequence"/>
</dbReference>
<dbReference type="InterPro" id="IPR047234">
    <property type="entry name" value="GRAF_fam"/>
</dbReference>
<dbReference type="PANTHER" id="PTHR12552">
    <property type="entry name" value="OLIGOPHRENIN 1"/>
    <property type="match status" value="1"/>
</dbReference>
<accession>A0A8K0NV11</accession>
<reference evidence="3" key="1">
    <citation type="submission" date="2013-04" db="EMBL/GenBank/DDBJ databases">
        <authorList>
            <person name="Qu J."/>
            <person name="Murali S.C."/>
            <person name="Bandaranaike D."/>
            <person name="Bellair M."/>
            <person name="Blankenburg K."/>
            <person name="Chao H."/>
            <person name="Dinh H."/>
            <person name="Doddapaneni H."/>
            <person name="Downs B."/>
            <person name="Dugan-Rocha S."/>
            <person name="Elkadiri S."/>
            <person name="Gnanaolivu R.D."/>
            <person name="Hernandez B."/>
            <person name="Javaid M."/>
            <person name="Jayaseelan J.C."/>
            <person name="Lee S."/>
            <person name="Li M."/>
            <person name="Ming W."/>
            <person name="Munidasa M."/>
            <person name="Muniz J."/>
            <person name="Nguyen L."/>
            <person name="Ongeri F."/>
            <person name="Osuji N."/>
            <person name="Pu L.-L."/>
            <person name="Puazo M."/>
            <person name="Qu C."/>
            <person name="Quiroz J."/>
            <person name="Raj R."/>
            <person name="Weissenberger G."/>
            <person name="Xin Y."/>
            <person name="Zou X."/>
            <person name="Han Y."/>
            <person name="Richards S."/>
            <person name="Worley K."/>
            <person name="Muzny D."/>
            <person name="Gibbs R."/>
        </authorList>
    </citation>
    <scope>NUCLEOTIDE SEQUENCE</scope>
    <source>
        <strain evidence="3">Sampled in the wild</strain>
    </source>
</reference>
<evidence type="ECO:0000313" key="3">
    <source>
        <dbReference type="EMBL" id="KAG8222697.1"/>
    </source>
</evidence>
<feature type="coiled-coil region" evidence="1">
    <location>
        <begin position="22"/>
        <end position="56"/>
    </location>
</feature>
<dbReference type="InterPro" id="IPR004148">
    <property type="entry name" value="BAR_dom"/>
</dbReference>
<proteinExistence type="predicted"/>
<comment type="caution">
    <text evidence="3">The sequence shown here is derived from an EMBL/GenBank/DDBJ whole genome shotgun (WGS) entry which is preliminary data.</text>
</comment>
<dbReference type="GO" id="GO:0005737">
    <property type="term" value="C:cytoplasm"/>
    <property type="evidence" value="ECO:0007669"/>
    <property type="project" value="InterPro"/>
</dbReference>
<evidence type="ECO:0000313" key="4">
    <source>
        <dbReference type="Proteomes" id="UP000792457"/>
    </source>
</evidence>
<sequence>MGLQPLEFTDCLSDSPYFRENLHAHEQVLEKTSQQIKGLIKEVKDLINAAQKTKRKFTVFLAALRGPIYVYAPVQISESLAPRHPLVDLRGPESRPTCDHSHREYCFRCGGKASCFRLNPCT</sequence>
<feature type="domain" description="BAR" evidence="2">
    <location>
        <begin position="6"/>
        <end position="64"/>
    </location>
</feature>
<name>A0A8K0NV11_LADFU</name>
<dbReference type="InterPro" id="IPR027267">
    <property type="entry name" value="AH/BAR_dom_sf"/>
</dbReference>
<organism evidence="3 4">
    <name type="scientific">Ladona fulva</name>
    <name type="common">Scarce chaser dragonfly</name>
    <name type="synonym">Libellula fulva</name>
    <dbReference type="NCBI Taxonomy" id="123851"/>
    <lineage>
        <taxon>Eukaryota</taxon>
        <taxon>Metazoa</taxon>
        <taxon>Ecdysozoa</taxon>
        <taxon>Arthropoda</taxon>
        <taxon>Hexapoda</taxon>
        <taxon>Insecta</taxon>
        <taxon>Pterygota</taxon>
        <taxon>Palaeoptera</taxon>
        <taxon>Odonata</taxon>
        <taxon>Epiprocta</taxon>
        <taxon>Anisoptera</taxon>
        <taxon>Libelluloidea</taxon>
        <taxon>Libellulidae</taxon>
        <taxon>Ladona</taxon>
    </lineage>
</organism>
<dbReference type="EMBL" id="KZ308141">
    <property type="protein sequence ID" value="KAG8222697.1"/>
    <property type="molecule type" value="Genomic_DNA"/>
</dbReference>
<evidence type="ECO:0000259" key="2">
    <source>
        <dbReference type="Pfam" id="PF16746"/>
    </source>
</evidence>
<gene>
    <name evidence="3" type="ORF">J437_LFUL002754</name>
</gene>
<evidence type="ECO:0000256" key="1">
    <source>
        <dbReference type="SAM" id="Coils"/>
    </source>
</evidence>